<evidence type="ECO:0000256" key="8">
    <source>
        <dbReference type="ARBA" id="ARBA00025948"/>
    </source>
</evidence>
<keyword evidence="5 10" id="KW-0819">tRNA processing</keyword>
<evidence type="ECO:0000256" key="3">
    <source>
        <dbReference type="ARBA" id="ARBA00020461"/>
    </source>
</evidence>
<dbReference type="PROSITE" id="PS01280">
    <property type="entry name" value="GIDA_1"/>
    <property type="match status" value="1"/>
</dbReference>
<evidence type="ECO:0000256" key="4">
    <source>
        <dbReference type="ARBA" id="ARBA00022630"/>
    </source>
</evidence>
<dbReference type="GO" id="GO:0005829">
    <property type="term" value="C:cytosol"/>
    <property type="evidence" value="ECO:0007669"/>
    <property type="project" value="TreeGrafter"/>
</dbReference>
<dbReference type="Pfam" id="PF21680">
    <property type="entry name" value="GIDA_C_1st"/>
    <property type="match status" value="1"/>
</dbReference>
<dbReference type="InterPro" id="IPR036188">
    <property type="entry name" value="FAD/NAD-bd_sf"/>
</dbReference>
<dbReference type="Gene3D" id="3.50.50.60">
    <property type="entry name" value="FAD/NAD(P)-binding domain"/>
    <property type="match status" value="2"/>
</dbReference>
<dbReference type="GO" id="GO:0050660">
    <property type="term" value="F:flavin adenine dinucleotide binding"/>
    <property type="evidence" value="ECO:0007669"/>
    <property type="project" value="UniProtKB-UniRule"/>
</dbReference>
<dbReference type="EMBL" id="JFDP01000068">
    <property type="protein sequence ID" value="KEZ22588.1"/>
    <property type="molecule type" value="Genomic_DNA"/>
</dbReference>
<evidence type="ECO:0000259" key="11">
    <source>
        <dbReference type="SMART" id="SM01228"/>
    </source>
</evidence>
<dbReference type="InterPro" id="IPR020595">
    <property type="entry name" value="MnmG-rel_CS"/>
</dbReference>
<dbReference type="InterPro" id="IPR026904">
    <property type="entry name" value="MnmG_C"/>
</dbReference>
<keyword evidence="7 10" id="KW-0520">NAD</keyword>
<dbReference type="HAMAP" id="MF_00129">
    <property type="entry name" value="MnmG_GidA"/>
    <property type="match status" value="1"/>
</dbReference>
<evidence type="ECO:0000256" key="7">
    <source>
        <dbReference type="ARBA" id="ARBA00023027"/>
    </source>
</evidence>
<dbReference type="AlphaFoldDB" id="A0A084EX96"/>
<comment type="cofactor">
    <cofactor evidence="1 10">
        <name>FAD</name>
        <dbReference type="ChEBI" id="CHEBI:57692"/>
    </cofactor>
</comment>
<keyword evidence="13" id="KW-1185">Reference proteome</keyword>
<comment type="subunit">
    <text evidence="8 10">Homodimer. Heterotetramer of two MnmE and two MnmG subunits.</text>
</comment>
<dbReference type="PANTHER" id="PTHR11806">
    <property type="entry name" value="GLUCOSE INHIBITED DIVISION PROTEIN A"/>
    <property type="match status" value="1"/>
</dbReference>
<feature type="binding site" evidence="10">
    <location>
        <begin position="275"/>
        <end position="289"/>
    </location>
    <ligand>
        <name>NAD(+)</name>
        <dbReference type="ChEBI" id="CHEBI:57540"/>
    </ligand>
</feature>
<proteinExistence type="inferred from homology"/>
<dbReference type="Pfam" id="PF13932">
    <property type="entry name" value="SAM_GIDA_C"/>
    <property type="match status" value="1"/>
</dbReference>
<comment type="caution">
    <text evidence="12">The sequence shown here is derived from an EMBL/GenBank/DDBJ whole genome shotgun (WGS) entry which is preliminary data.</text>
</comment>
<comment type="function">
    <text evidence="10">NAD-binding protein involved in the addition of a carboxymethylaminomethyl (cmnm) group at the wobble position (U34) of certain tRNAs, forming tRNA-cmnm(5)s(2)U34.</text>
</comment>
<evidence type="ECO:0000256" key="2">
    <source>
        <dbReference type="ARBA" id="ARBA00007653"/>
    </source>
</evidence>
<comment type="similarity">
    <text evidence="2 10">Belongs to the MnmG family.</text>
</comment>
<reference evidence="12 13" key="1">
    <citation type="submission" date="2014-02" db="EMBL/GenBank/DDBJ databases">
        <title>Genome sequence of Ureaplasma diversum strain 246.</title>
        <authorList>
            <person name="Sirand-Pugnet P."/>
            <person name="Breton M."/>
            <person name="Dordet-Frisoni E."/>
            <person name="Baranowski E."/>
            <person name="Barre A."/>
            <person name="Couture C."/>
            <person name="Dupuy V."/>
            <person name="Gaurivaud P."/>
            <person name="Jacob D."/>
            <person name="Lemaitre C."/>
            <person name="Manso-Silvan L."/>
            <person name="Nikolski M."/>
            <person name="Nouvel L.-X."/>
            <person name="Poumarat F."/>
            <person name="Tardy F."/>
            <person name="Thebault P."/>
            <person name="Theil S."/>
            <person name="Citti C."/>
            <person name="Thiaucourt F."/>
            <person name="Blanchard A."/>
        </authorList>
    </citation>
    <scope>NUCLEOTIDE SEQUENCE [LARGE SCALE GENOMIC DNA]</scope>
    <source>
        <strain evidence="12 13">NCTC 246</strain>
    </source>
</reference>
<dbReference type="InterPro" id="IPR047001">
    <property type="entry name" value="MnmG_C_subdom"/>
</dbReference>
<evidence type="ECO:0000256" key="10">
    <source>
        <dbReference type="HAMAP-Rule" id="MF_00129"/>
    </source>
</evidence>
<dbReference type="GO" id="GO:0002098">
    <property type="term" value="P:tRNA wobble uridine modification"/>
    <property type="evidence" value="ECO:0007669"/>
    <property type="project" value="InterPro"/>
</dbReference>
<dbReference type="InterPro" id="IPR040131">
    <property type="entry name" value="MnmG_N"/>
</dbReference>
<comment type="caution">
    <text evidence="10">Lacks conserved residue(s) required for the propagation of feature annotation.</text>
</comment>
<keyword evidence="6 10" id="KW-0274">FAD</keyword>
<name>A0A084EX96_9BACT</name>
<dbReference type="InterPro" id="IPR004416">
    <property type="entry name" value="MnmG"/>
</dbReference>
<protein>
    <recommendedName>
        <fullName evidence="3 10">tRNA uridine 5-carboxymethylaminomethyl modification enzyme MnmG</fullName>
    </recommendedName>
    <alternativeName>
        <fullName evidence="9 10">Glucose-inhibited division protein A</fullName>
    </alternativeName>
</protein>
<dbReference type="InterPro" id="IPR044920">
    <property type="entry name" value="MnmG_C_subdom_sf"/>
</dbReference>
<feature type="binding site" evidence="10">
    <location>
        <begin position="14"/>
        <end position="19"/>
    </location>
    <ligand>
        <name>FAD</name>
        <dbReference type="ChEBI" id="CHEBI:57692"/>
    </ligand>
</feature>
<dbReference type="InterPro" id="IPR002218">
    <property type="entry name" value="MnmG-rel"/>
</dbReference>
<evidence type="ECO:0000256" key="5">
    <source>
        <dbReference type="ARBA" id="ARBA00022694"/>
    </source>
</evidence>
<evidence type="ECO:0000313" key="13">
    <source>
        <dbReference type="Proteomes" id="UP000028537"/>
    </source>
</evidence>
<comment type="subcellular location">
    <subcellularLocation>
        <location evidence="10">Cytoplasm</location>
    </subcellularLocation>
</comment>
<dbReference type="PROSITE" id="PS01281">
    <property type="entry name" value="GIDA_2"/>
    <property type="match status" value="1"/>
</dbReference>
<evidence type="ECO:0000256" key="1">
    <source>
        <dbReference type="ARBA" id="ARBA00001974"/>
    </source>
</evidence>
<evidence type="ECO:0000313" key="12">
    <source>
        <dbReference type="EMBL" id="KEZ22588.1"/>
    </source>
</evidence>
<accession>A0A084EX96</accession>
<dbReference type="Proteomes" id="UP000028537">
    <property type="component" value="Unassembled WGS sequence"/>
</dbReference>
<dbReference type="FunFam" id="3.50.50.60:FF:000002">
    <property type="entry name" value="tRNA uridine 5-carboxymethylaminomethyl modification enzyme MnmG"/>
    <property type="match status" value="1"/>
</dbReference>
<dbReference type="PANTHER" id="PTHR11806:SF0">
    <property type="entry name" value="PROTEIN MTO1 HOMOLOG, MITOCHONDRIAL"/>
    <property type="match status" value="1"/>
</dbReference>
<dbReference type="SMART" id="SM01228">
    <property type="entry name" value="GIDA_assoc_3"/>
    <property type="match status" value="1"/>
</dbReference>
<dbReference type="Gene3D" id="1.10.10.1800">
    <property type="entry name" value="tRNA uridine 5-carboxymethylaminomethyl modification enzyme MnmG/GidA"/>
    <property type="match status" value="1"/>
</dbReference>
<keyword evidence="4 10" id="KW-0285">Flavoprotein</keyword>
<dbReference type="SUPFAM" id="SSF51905">
    <property type="entry name" value="FAD/NAD(P)-binding domain"/>
    <property type="match status" value="1"/>
</dbReference>
<dbReference type="NCBIfam" id="TIGR00136">
    <property type="entry name" value="mnmG_gidA"/>
    <property type="match status" value="1"/>
</dbReference>
<gene>
    <name evidence="10" type="primary">mnmG</name>
    <name evidence="10" type="synonym">gidA</name>
    <name evidence="12" type="ORF">UDIV_5640</name>
</gene>
<dbReference type="Pfam" id="PF01134">
    <property type="entry name" value="GIDA"/>
    <property type="match status" value="1"/>
</dbReference>
<keyword evidence="10" id="KW-0963">Cytoplasm</keyword>
<dbReference type="InterPro" id="IPR049312">
    <property type="entry name" value="GIDA_C_N"/>
</dbReference>
<feature type="domain" description="tRNA uridine 5-carboxymethylaminomethyl modification enzyme C-terminal subdomain" evidence="11">
    <location>
        <begin position="540"/>
        <end position="611"/>
    </location>
</feature>
<dbReference type="Gene3D" id="1.10.150.570">
    <property type="entry name" value="GidA associated domain, C-terminal subdomain"/>
    <property type="match status" value="1"/>
</dbReference>
<dbReference type="GO" id="GO:0030488">
    <property type="term" value="P:tRNA methylation"/>
    <property type="evidence" value="ECO:0007669"/>
    <property type="project" value="TreeGrafter"/>
</dbReference>
<organism evidence="12 13">
    <name type="scientific">Ureaplasma diversum NCTC 246</name>
    <dbReference type="NCBI Taxonomy" id="1188241"/>
    <lineage>
        <taxon>Bacteria</taxon>
        <taxon>Bacillati</taxon>
        <taxon>Mycoplasmatota</taxon>
        <taxon>Mycoplasmoidales</taxon>
        <taxon>Mycoplasmoidaceae</taxon>
        <taxon>Ureaplasma</taxon>
    </lineage>
</organism>
<dbReference type="eggNOG" id="COG0445">
    <property type="taxonomic scope" value="Bacteria"/>
</dbReference>
<sequence length="621" mass="69842">MFILEKRYDVIVIGAGHAGLEAAFAASNLNNNTCLVTLDEKGIGLMPCNPSIGGPAKGIVTREIDALGGIQGKAADATTMQMKILNSSKGPGVWAIRAQIDKLAYQEWFKTQIKQQPNLSLVIGEVVELIVEDKTIKGIKLADNTCLYAKVVIITAGTYLQSITHRGKVQVDEGADGNKNAKFLSKDLIKLGFSLIRLKTGTPPRIHKDSIDYSVMAYEPGTNENIAFSHYQPTYKPFEDQLPCYIIHTQPDTHQIIANNLNESAMYGGSIKSIGPRYCPSIEDKIVKFAEKERHQIFVEPESYNLDSIYLGGFSTSMPVEVQEKMIRTLPGLENSKILKYAYAIEYDAIDPTQLYPTLEAKLINNLFFAGQINGTSGYEEAAAQGLMAAINAHQKIHNKAPVVLGRDEAYIGVMIDDIVTKGVNEPYRLLTSRAEHRLSLRNDNADDRLIKIGYEIGLVKQEVYDDYLNKKQIINQVLEWLKTTTVGQVDQLKFTTSKTNTYLIDYLKRPEIKLNDLLPFYPIPLTLDDQLISKIQIQVKFEGYIKNQEENLKQLKKLNKISLVDIEDYHTIPNISYETREKLNKIRPLDLDQASRISGVNLTDIVMIKYYIERIKNEQN</sequence>
<evidence type="ECO:0000256" key="9">
    <source>
        <dbReference type="ARBA" id="ARBA00031800"/>
    </source>
</evidence>
<evidence type="ECO:0000256" key="6">
    <source>
        <dbReference type="ARBA" id="ARBA00022827"/>
    </source>
</evidence>